<protein>
    <submittedName>
        <fullName evidence="2">Uncharacterized protein</fullName>
    </submittedName>
</protein>
<dbReference type="Proteomes" id="UP000007753">
    <property type="component" value="Chromosome 1"/>
</dbReference>
<keyword evidence="3" id="KW-1185">Reference proteome</keyword>
<organism evidence="2 3">
    <name type="scientific">Sphingobium indicum (strain DSM 16413 / CCM 7287 / MTCC 6362 / UT26 / NBRC 101211 / UT26S)</name>
    <name type="common">Sphingobium japonicum</name>
    <dbReference type="NCBI Taxonomy" id="452662"/>
    <lineage>
        <taxon>Bacteria</taxon>
        <taxon>Pseudomonadati</taxon>
        <taxon>Pseudomonadota</taxon>
        <taxon>Alphaproteobacteria</taxon>
        <taxon>Sphingomonadales</taxon>
        <taxon>Sphingomonadaceae</taxon>
        <taxon>Sphingobium</taxon>
    </lineage>
</organism>
<proteinExistence type="predicted"/>
<name>D4YZV6_SPHIU</name>
<evidence type="ECO:0000313" key="2">
    <source>
        <dbReference type="EMBL" id="BAI95888.1"/>
    </source>
</evidence>
<dbReference type="HOGENOM" id="CLU_2384638_0_0_5"/>
<sequence length="94" mass="10275">MDRKGPENCATPPNDKIAGGRNLAGQRPSGVPVWAPWICQGIRRRTARLLAAPLAERGLGCNKVGLWPFPDIPNLSTRHRLLPSQEPGAFQRQA</sequence>
<dbReference type="AlphaFoldDB" id="D4YZV6"/>
<dbReference type="EMBL" id="AP010803">
    <property type="protein sequence ID" value="BAI95888.1"/>
    <property type="molecule type" value="Genomic_DNA"/>
</dbReference>
<evidence type="ECO:0000313" key="3">
    <source>
        <dbReference type="Proteomes" id="UP000007753"/>
    </source>
</evidence>
<evidence type="ECO:0000256" key="1">
    <source>
        <dbReference type="SAM" id="MobiDB-lite"/>
    </source>
</evidence>
<gene>
    <name evidence="2" type="ordered locus">SJA_C1-10540</name>
</gene>
<accession>D4YZV6</accession>
<dbReference type="KEGG" id="sjp:SJA_C1-10540"/>
<reference evidence="2 3" key="1">
    <citation type="journal article" date="2010" name="J. Bacteriol.">
        <title>Complete genome sequence of the representative gamma-hexachlorocyclohexane-degrading bacterium Sphingobium japonicum UT26.</title>
        <authorList>
            <person name="Nagata Y."/>
            <person name="Ohtsubo Y."/>
            <person name="Endo R."/>
            <person name="Ichikawa N."/>
            <person name="Ankai A."/>
            <person name="Oguchi A."/>
            <person name="Fukui S."/>
            <person name="Fujita N."/>
            <person name="Tsuda M."/>
        </authorList>
    </citation>
    <scope>NUCLEOTIDE SEQUENCE [LARGE SCALE GENOMIC DNA]</scope>
    <source>
        <strain evidence="3">DSM 16413 / CCM 7287 / MTCC 6362 / UT26 / NBRC 101211 / UT26S</strain>
    </source>
</reference>
<dbReference type="STRING" id="452662.SJA_C1-10540"/>
<feature type="region of interest" description="Disordered" evidence="1">
    <location>
        <begin position="1"/>
        <end position="29"/>
    </location>
</feature>